<feature type="compositionally biased region" description="Low complexity" evidence="3">
    <location>
        <begin position="370"/>
        <end position="382"/>
    </location>
</feature>
<feature type="transmembrane region" description="Helical" evidence="4">
    <location>
        <begin position="80"/>
        <end position="102"/>
    </location>
</feature>
<evidence type="ECO:0000259" key="5">
    <source>
        <dbReference type="PROSITE" id="PS51279"/>
    </source>
</evidence>
<feature type="compositionally biased region" description="Acidic residues" evidence="3">
    <location>
        <begin position="383"/>
        <end position="396"/>
    </location>
</feature>
<dbReference type="PANTHER" id="PTHR48407:SF1">
    <property type="entry name" value="CRANIOFACIAL DEVELOPMENT PROTEIN 1"/>
    <property type="match status" value="1"/>
</dbReference>
<organism evidence="6 7">
    <name type="scientific">Trichophyton rubrum</name>
    <name type="common">Athlete's foot fungus</name>
    <name type="synonym">Epidermophyton rubrum</name>
    <dbReference type="NCBI Taxonomy" id="5551"/>
    <lineage>
        <taxon>Eukaryota</taxon>
        <taxon>Fungi</taxon>
        <taxon>Dikarya</taxon>
        <taxon>Ascomycota</taxon>
        <taxon>Pezizomycotina</taxon>
        <taxon>Eurotiomycetes</taxon>
        <taxon>Eurotiomycetidae</taxon>
        <taxon>Onygenales</taxon>
        <taxon>Arthrodermataceae</taxon>
        <taxon>Trichophyton</taxon>
    </lineage>
</organism>
<dbReference type="EMBL" id="LHPM01000007">
    <property type="protein sequence ID" value="OAL68369.1"/>
    <property type="molecule type" value="Genomic_DNA"/>
</dbReference>
<protein>
    <recommendedName>
        <fullName evidence="2">SWR1-complex protein 5</fullName>
    </recommendedName>
</protein>
<dbReference type="GO" id="GO:0000812">
    <property type="term" value="C:Swr1 complex"/>
    <property type="evidence" value="ECO:0007669"/>
    <property type="project" value="TreeGrafter"/>
</dbReference>
<dbReference type="AlphaFoldDB" id="A0A178F7M7"/>
<evidence type="ECO:0000313" key="7">
    <source>
        <dbReference type="Proteomes" id="UP000243015"/>
    </source>
</evidence>
<feature type="domain" description="BCNT-C" evidence="5">
    <location>
        <begin position="561"/>
        <end position="642"/>
    </location>
</feature>
<sequence>MSPTSSIAGSNAPSAASDRDESTYLARSRMIHWTRIALTSLSLVLAAAAVGSEGHALHYYKGTVKYSKIWLPLWPKELDLGPSIATIVCGTILLVSNLAYTVVAVMPSPRSRVLLLNTFITIIAFSGFVASVAAVATSVIAYNPHYTDGGAQLGQTLNSWTCTWSFGEGVDSDGAKISPVVNFGRLCRETRASLAILCVLIAVQFLSCLSAGCGWWLEVEMNKKRSFAASAESQRPTGKRSRKEARKTNKRAKMARGSRIIADGGADGGAAAVETDATPQEDSQAYNSEEDSDFDEQAAAQDAAESASEAEGEGGDVDSERPRKKRRLSGEGNEADADSDEEFAEPELESGDEAMIQHAKEKKEKRRAQKTGSGAANGAAGSESDDFDTDDDDEGGEGGFVRTRRMRMRVQEEKKALAKTDGATIDVDSIWQQMNRPRTHSAANETKSSNADSITGETQATSSNLPLEEMITIRRTYKFAGEMITEEKVVPKDSAEAKLYFSTLNAAKKKAKGAEGEADTATDTDSKADGDGEVKKPLRRPLRRFSRFDPNPPDAIKKSWEKQAAVETPGEEGNTAKGPKLNTVMKSKLDWAAYVDREGIKDDLDVHSKAKEGYMDRMDFLGRVDAKREEERRNARLKNAGY</sequence>
<proteinExistence type="inferred from homology"/>
<accession>A0A178F7M7</accession>
<feature type="region of interest" description="Disordered" evidence="3">
    <location>
        <begin position="434"/>
        <end position="467"/>
    </location>
</feature>
<dbReference type="PANTHER" id="PTHR48407">
    <property type="entry name" value="CRANIOFACIAL DEVELOPMENT PROTEIN 1"/>
    <property type="match status" value="1"/>
</dbReference>
<evidence type="ECO:0000313" key="6">
    <source>
        <dbReference type="EMBL" id="OAL68369.1"/>
    </source>
</evidence>
<feature type="compositionally biased region" description="Basic and acidic residues" evidence="3">
    <location>
        <begin position="524"/>
        <end position="536"/>
    </location>
</feature>
<feature type="compositionally biased region" description="Low complexity" evidence="3">
    <location>
        <begin position="297"/>
        <end position="307"/>
    </location>
</feature>
<keyword evidence="4" id="KW-0472">Membrane</keyword>
<name>A0A178F7M7_TRIRU</name>
<gene>
    <name evidence="6" type="ORF">A7C99_0310</name>
</gene>
<evidence type="ECO:0000256" key="1">
    <source>
        <dbReference type="ARBA" id="ARBA00010465"/>
    </source>
</evidence>
<dbReference type="VEuPathDB" id="FungiDB:TERG_08149"/>
<dbReference type="PROSITE" id="PS51279">
    <property type="entry name" value="BCNT_C"/>
    <property type="match status" value="1"/>
</dbReference>
<keyword evidence="4" id="KW-1133">Transmembrane helix</keyword>
<comment type="caution">
    <text evidence="6">The sequence shown here is derived from an EMBL/GenBank/DDBJ whole genome shotgun (WGS) entry which is preliminary data.</text>
</comment>
<dbReference type="Proteomes" id="UP000243015">
    <property type="component" value="Unassembled WGS sequence"/>
</dbReference>
<feature type="compositionally biased region" description="Polar residues" evidence="3">
    <location>
        <begin position="277"/>
        <end position="287"/>
    </location>
</feature>
<comment type="similarity">
    <text evidence="1">Belongs to the SWC5 family.</text>
</comment>
<feature type="transmembrane region" description="Helical" evidence="4">
    <location>
        <begin position="36"/>
        <end position="60"/>
    </location>
</feature>
<feature type="region of interest" description="Disordered" evidence="3">
    <location>
        <begin position="227"/>
        <end position="408"/>
    </location>
</feature>
<reference evidence="6 7" key="1">
    <citation type="submission" date="2016-05" db="EMBL/GenBank/DDBJ databases">
        <title>Genome sequencing of Trichophyton rubrum CMCC(F)T1i isolated from hair.</title>
        <authorList>
            <person name="Zhan P."/>
            <person name="Tao Y."/>
            <person name="Liu W."/>
        </authorList>
    </citation>
    <scope>NUCLEOTIDE SEQUENCE [LARGE SCALE GENOMIC DNA]</scope>
    <source>
        <strain evidence="7">CMCC(F)T1i</strain>
    </source>
</reference>
<dbReference type="InterPro" id="IPR011421">
    <property type="entry name" value="BCNT-C"/>
</dbReference>
<feature type="compositionally biased region" description="Polar residues" evidence="3">
    <location>
        <begin position="434"/>
        <end position="465"/>
    </location>
</feature>
<dbReference type="Pfam" id="PF07572">
    <property type="entry name" value="BCNT"/>
    <property type="match status" value="1"/>
</dbReference>
<evidence type="ECO:0000256" key="4">
    <source>
        <dbReference type="SAM" id="Phobius"/>
    </source>
</evidence>
<feature type="region of interest" description="Disordered" evidence="3">
    <location>
        <begin position="508"/>
        <end position="581"/>
    </location>
</feature>
<evidence type="ECO:0000256" key="3">
    <source>
        <dbReference type="SAM" id="MobiDB-lite"/>
    </source>
</evidence>
<dbReference type="InterPro" id="IPR027124">
    <property type="entry name" value="Swc5/CFDP1/2"/>
</dbReference>
<feature type="compositionally biased region" description="Acidic residues" evidence="3">
    <location>
        <begin position="333"/>
        <end position="352"/>
    </location>
</feature>
<feature type="transmembrane region" description="Helical" evidence="4">
    <location>
        <begin position="114"/>
        <end position="142"/>
    </location>
</feature>
<feature type="compositionally biased region" description="Basic residues" evidence="3">
    <location>
        <begin position="237"/>
        <end position="256"/>
    </location>
</feature>
<feature type="compositionally biased region" description="Acidic residues" evidence="3">
    <location>
        <begin position="308"/>
        <end position="317"/>
    </location>
</feature>
<evidence type="ECO:0000256" key="2">
    <source>
        <dbReference type="ARBA" id="ARBA00019138"/>
    </source>
</evidence>
<keyword evidence="4" id="KW-0812">Transmembrane</keyword>